<evidence type="ECO:0000256" key="4">
    <source>
        <dbReference type="ARBA" id="ARBA00022448"/>
    </source>
</evidence>
<keyword evidence="7" id="KW-0997">Cell inner membrane</keyword>
<evidence type="ECO:0000313" key="17">
    <source>
        <dbReference type="Proteomes" id="UP000254343"/>
    </source>
</evidence>
<sequence length="138" mass="14395">MRDTPAAIAAATAHASAVTSERLDADRTPRLFAVGGILGALGAASCCVIPFALFLAGVSGAWIGNLTALEPYQPIFAGVSLTFIAYGGWRLRRNREIACADGYCATSQSDRAAKIGLWTAATLVVLAVGFPYAARYLL</sequence>
<dbReference type="Pfam" id="PF02411">
    <property type="entry name" value="MerT"/>
    <property type="match status" value="1"/>
</dbReference>
<comment type="function">
    <text evidence="14">Involved in mercury resistance. Probably transfers a mercuric ion from the periplasmic Hg(2+)-binding protein MerP to the cytoplasmic mercuric reductase MerA.</text>
</comment>
<evidence type="ECO:0000256" key="2">
    <source>
        <dbReference type="ARBA" id="ARBA00008224"/>
    </source>
</evidence>
<dbReference type="GO" id="GO:0015097">
    <property type="term" value="F:mercury ion transmembrane transporter activity"/>
    <property type="evidence" value="ECO:0007669"/>
    <property type="project" value="InterPro"/>
</dbReference>
<feature type="transmembrane region" description="Helical" evidence="15">
    <location>
        <begin position="31"/>
        <end position="59"/>
    </location>
</feature>
<dbReference type="RefSeq" id="WP_002718166.1">
    <property type="nucleotide sequence ID" value="NZ_UFSI01000001.1"/>
</dbReference>
<dbReference type="GO" id="GO:0046872">
    <property type="term" value="F:metal ion binding"/>
    <property type="evidence" value="ECO:0007669"/>
    <property type="project" value="UniProtKB-KW"/>
</dbReference>
<evidence type="ECO:0000256" key="6">
    <source>
        <dbReference type="ARBA" id="ARBA00022475"/>
    </source>
</evidence>
<proteinExistence type="inferred from homology"/>
<keyword evidence="12 15" id="KW-0472">Membrane</keyword>
<evidence type="ECO:0000256" key="1">
    <source>
        <dbReference type="ARBA" id="ARBA00004429"/>
    </source>
</evidence>
<keyword evidence="4" id="KW-0813">Transport</keyword>
<keyword evidence="10" id="KW-0476">Mercury</keyword>
<dbReference type="OrthoDB" id="9813737at2"/>
<dbReference type="EMBL" id="UIGB01000001">
    <property type="protein sequence ID" value="SUU83387.1"/>
    <property type="molecule type" value="Genomic_DNA"/>
</dbReference>
<evidence type="ECO:0000256" key="12">
    <source>
        <dbReference type="ARBA" id="ARBA00023136"/>
    </source>
</evidence>
<keyword evidence="6" id="KW-1003">Cell membrane</keyword>
<evidence type="ECO:0000256" key="9">
    <source>
        <dbReference type="ARBA" id="ARBA00022723"/>
    </source>
</evidence>
<dbReference type="InterPro" id="IPR003457">
    <property type="entry name" value="Transprt_MerT"/>
</dbReference>
<evidence type="ECO:0000256" key="10">
    <source>
        <dbReference type="ARBA" id="ARBA00022914"/>
    </source>
</evidence>
<gene>
    <name evidence="16" type="ORF">NCTC12722_00551</name>
</gene>
<evidence type="ECO:0000313" key="16">
    <source>
        <dbReference type="EMBL" id="SUU83387.1"/>
    </source>
</evidence>
<dbReference type="AlphaFoldDB" id="A0A380W5H2"/>
<dbReference type="Gene3D" id="1.10.287.910">
    <property type="entry name" value="bacterial mercury transporter, merf"/>
    <property type="match status" value="1"/>
</dbReference>
<keyword evidence="11 15" id="KW-1133">Transmembrane helix</keyword>
<comment type="similarity">
    <text evidence="2">Belongs to the MerT family.</text>
</comment>
<evidence type="ECO:0000256" key="8">
    <source>
        <dbReference type="ARBA" id="ARBA00022692"/>
    </source>
</evidence>
<dbReference type="Proteomes" id="UP000254343">
    <property type="component" value="Unassembled WGS sequence"/>
</dbReference>
<evidence type="ECO:0000256" key="7">
    <source>
        <dbReference type="ARBA" id="ARBA00022519"/>
    </source>
</evidence>
<accession>A0A380W5H2</accession>
<evidence type="ECO:0000256" key="15">
    <source>
        <dbReference type="SAM" id="Phobius"/>
    </source>
</evidence>
<keyword evidence="9" id="KW-0479">Metal-binding</keyword>
<reference evidence="16 17" key="1">
    <citation type="submission" date="2018-06" db="EMBL/GenBank/DDBJ databases">
        <authorList>
            <consortium name="Pathogen Informatics"/>
            <person name="Doyle S."/>
        </authorList>
    </citation>
    <scope>NUCLEOTIDE SEQUENCE [LARGE SCALE GENOMIC DNA]</scope>
    <source>
        <strain evidence="16 17">NCTC12722</strain>
    </source>
</reference>
<protein>
    <recommendedName>
        <fullName evidence="3">Mercuric transport protein MerT</fullName>
    </recommendedName>
    <alternativeName>
        <fullName evidence="13">Mercury ion transport protein</fullName>
    </alternativeName>
</protein>
<keyword evidence="5" id="KW-0475">Mercuric resistance</keyword>
<keyword evidence="8 15" id="KW-0812">Transmembrane</keyword>
<evidence type="ECO:0000256" key="5">
    <source>
        <dbReference type="ARBA" id="ARBA00022466"/>
    </source>
</evidence>
<evidence type="ECO:0000256" key="3">
    <source>
        <dbReference type="ARBA" id="ARBA00017053"/>
    </source>
</evidence>
<evidence type="ECO:0000256" key="13">
    <source>
        <dbReference type="ARBA" id="ARBA00030934"/>
    </source>
</evidence>
<comment type="subcellular location">
    <subcellularLocation>
        <location evidence="1">Cell inner membrane</location>
        <topology evidence="1">Multi-pass membrane protein</topology>
    </subcellularLocation>
</comment>
<evidence type="ECO:0000256" key="11">
    <source>
        <dbReference type="ARBA" id="ARBA00022989"/>
    </source>
</evidence>
<name>A0A380W5H2_AFIFE</name>
<feature type="transmembrane region" description="Helical" evidence="15">
    <location>
        <begin position="71"/>
        <end position="89"/>
    </location>
</feature>
<evidence type="ECO:0000256" key="14">
    <source>
        <dbReference type="ARBA" id="ARBA00045720"/>
    </source>
</evidence>
<feature type="transmembrane region" description="Helical" evidence="15">
    <location>
        <begin position="115"/>
        <end position="134"/>
    </location>
</feature>
<organism evidence="16 17">
    <name type="scientific">Afipia felis</name>
    <name type="common">Cat scratch disease bacillus</name>
    <dbReference type="NCBI Taxonomy" id="1035"/>
    <lineage>
        <taxon>Bacteria</taxon>
        <taxon>Pseudomonadati</taxon>
        <taxon>Pseudomonadota</taxon>
        <taxon>Alphaproteobacteria</taxon>
        <taxon>Hyphomicrobiales</taxon>
        <taxon>Nitrobacteraceae</taxon>
        <taxon>Afipia</taxon>
    </lineage>
</organism>
<dbReference type="GO" id="GO:0005886">
    <property type="term" value="C:plasma membrane"/>
    <property type="evidence" value="ECO:0007669"/>
    <property type="project" value="UniProtKB-SubCell"/>
</dbReference>